<dbReference type="InterPro" id="IPR013785">
    <property type="entry name" value="Aldolase_TIM"/>
</dbReference>
<keyword evidence="8 11" id="KW-0479">Metal-binding</keyword>
<comment type="pathway">
    <text evidence="1 11">Amino-acid biosynthesis; L-leucine biosynthesis; L-leucine from 3-methyl-2-oxobutanoate: step 1/4.</text>
</comment>
<evidence type="ECO:0000259" key="12">
    <source>
        <dbReference type="PROSITE" id="PS50991"/>
    </source>
</evidence>
<feature type="binding site" evidence="11">
    <location>
        <position position="238"/>
    </location>
    <ligand>
        <name>Mn(2+)</name>
        <dbReference type="ChEBI" id="CHEBI:29035"/>
    </ligand>
</feature>
<comment type="similarity">
    <text evidence="2 11">Belongs to the alpha-IPM synthase/homocitrate synthase family. LeuA type 1 subfamily.</text>
</comment>
<dbReference type="GO" id="GO:0005829">
    <property type="term" value="C:cytosol"/>
    <property type="evidence" value="ECO:0007669"/>
    <property type="project" value="TreeGrafter"/>
</dbReference>
<evidence type="ECO:0000256" key="8">
    <source>
        <dbReference type="ARBA" id="ARBA00022723"/>
    </source>
</evidence>
<dbReference type="Proteomes" id="UP000192906">
    <property type="component" value="Unassembled WGS sequence"/>
</dbReference>
<keyword evidence="6 11" id="KW-0028">Amino-acid biosynthesis</keyword>
<keyword evidence="11" id="KW-0963">Cytoplasm</keyword>
<dbReference type="GO" id="GO:0003985">
    <property type="term" value="F:acetyl-CoA C-acetyltransferase activity"/>
    <property type="evidence" value="ECO:0007669"/>
    <property type="project" value="UniProtKB-UniRule"/>
</dbReference>
<evidence type="ECO:0000256" key="5">
    <source>
        <dbReference type="ARBA" id="ARBA00022430"/>
    </source>
</evidence>
<keyword evidence="14" id="KW-1185">Reference proteome</keyword>
<evidence type="ECO:0000256" key="2">
    <source>
        <dbReference type="ARBA" id="ARBA00009396"/>
    </source>
</evidence>
<dbReference type="PANTHER" id="PTHR10277:SF9">
    <property type="entry name" value="2-ISOPROPYLMALATE SYNTHASE 1, CHLOROPLASTIC-RELATED"/>
    <property type="match status" value="1"/>
</dbReference>
<dbReference type="NCBIfam" id="NF002086">
    <property type="entry name" value="PRK00915.1-3"/>
    <property type="match status" value="1"/>
</dbReference>
<dbReference type="CDD" id="cd07940">
    <property type="entry name" value="DRE_TIM_IPMS"/>
    <property type="match status" value="1"/>
</dbReference>
<evidence type="ECO:0000256" key="3">
    <source>
        <dbReference type="ARBA" id="ARBA00012973"/>
    </source>
</evidence>
<dbReference type="RefSeq" id="WP_085104611.1">
    <property type="nucleotide sequence ID" value="NZ_FWZU01000008.1"/>
</dbReference>
<keyword evidence="9 11" id="KW-0464">Manganese</keyword>
<dbReference type="Pfam" id="PF22617">
    <property type="entry name" value="HCS_D2"/>
    <property type="match status" value="1"/>
</dbReference>
<evidence type="ECO:0000313" key="14">
    <source>
        <dbReference type="Proteomes" id="UP000192906"/>
    </source>
</evidence>
<dbReference type="Pfam" id="PF08502">
    <property type="entry name" value="LeuA_dimer"/>
    <property type="match status" value="1"/>
</dbReference>
<reference evidence="14" key="1">
    <citation type="submission" date="2017-04" db="EMBL/GenBank/DDBJ databases">
        <authorList>
            <person name="Varghese N."/>
            <person name="Submissions S."/>
        </authorList>
    </citation>
    <scope>NUCLEOTIDE SEQUENCE [LARGE SCALE GENOMIC DNA]</scope>
    <source>
        <strain evidence="14">K3S</strain>
    </source>
</reference>
<dbReference type="GO" id="GO:0030145">
    <property type="term" value="F:manganese ion binding"/>
    <property type="evidence" value="ECO:0007669"/>
    <property type="project" value="UniProtKB-UniRule"/>
</dbReference>
<evidence type="ECO:0000256" key="7">
    <source>
        <dbReference type="ARBA" id="ARBA00022679"/>
    </source>
</evidence>
<dbReference type="PROSITE" id="PS00816">
    <property type="entry name" value="AIPM_HOMOCIT_SYNTH_2"/>
    <property type="match status" value="1"/>
</dbReference>
<feature type="domain" description="Pyruvate carboxyltransferase" evidence="12">
    <location>
        <begin position="5"/>
        <end position="267"/>
    </location>
</feature>
<protein>
    <recommendedName>
        <fullName evidence="4 11">2-isopropylmalate synthase</fullName>
        <ecNumber evidence="3 11">2.3.3.13</ecNumber>
    </recommendedName>
    <alternativeName>
        <fullName evidence="11">Alpha-IPM synthase</fullName>
    </alternativeName>
    <alternativeName>
        <fullName evidence="11">Alpha-isopropylmalate synthase</fullName>
    </alternativeName>
</protein>
<dbReference type="InterPro" id="IPR005671">
    <property type="entry name" value="LeuA_bact_synth"/>
</dbReference>
<evidence type="ECO:0000313" key="13">
    <source>
        <dbReference type="EMBL" id="SMF42849.1"/>
    </source>
</evidence>
<dbReference type="InterPro" id="IPR002034">
    <property type="entry name" value="AIPM/Hcit_synth_CS"/>
</dbReference>
<feature type="binding site" evidence="11">
    <location>
        <position position="14"/>
    </location>
    <ligand>
        <name>Mn(2+)</name>
        <dbReference type="ChEBI" id="CHEBI:29035"/>
    </ligand>
</feature>
<evidence type="ECO:0000256" key="10">
    <source>
        <dbReference type="ARBA" id="ARBA00023304"/>
    </source>
</evidence>
<name>A0A1X7EZZ3_9BACT</name>
<dbReference type="InterPro" id="IPR050073">
    <property type="entry name" value="2-IPM_HCS-like"/>
</dbReference>
<dbReference type="NCBIfam" id="TIGR00973">
    <property type="entry name" value="leuA_bact"/>
    <property type="match status" value="1"/>
</dbReference>
<dbReference type="Gene3D" id="1.10.238.260">
    <property type="match status" value="1"/>
</dbReference>
<dbReference type="InterPro" id="IPR000891">
    <property type="entry name" value="PYR_CT"/>
</dbReference>
<proteinExistence type="inferred from homology"/>
<dbReference type="InterPro" id="IPR013709">
    <property type="entry name" value="2-isopropylmalate_synth_dimer"/>
</dbReference>
<dbReference type="HAMAP" id="MF_01025">
    <property type="entry name" value="LeuA_type1"/>
    <property type="match status" value="1"/>
</dbReference>
<dbReference type="Gene3D" id="3.20.20.70">
    <property type="entry name" value="Aldolase class I"/>
    <property type="match status" value="1"/>
</dbReference>
<keyword evidence="5 11" id="KW-0432">Leucine biosynthesis</keyword>
<evidence type="ECO:0000256" key="4">
    <source>
        <dbReference type="ARBA" id="ARBA00018198"/>
    </source>
</evidence>
<feature type="binding site" evidence="11">
    <location>
        <position position="204"/>
    </location>
    <ligand>
        <name>Mn(2+)</name>
        <dbReference type="ChEBI" id="CHEBI:29035"/>
    </ligand>
</feature>
<dbReference type="PROSITE" id="PS00815">
    <property type="entry name" value="AIPM_HOMOCIT_SYNTH_1"/>
    <property type="match status" value="1"/>
</dbReference>
<evidence type="ECO:0000256" key="9">
    <source>
        <dbReference type="ARBA" id="ARBA00023211"/>
    </source>
</evidence>
<dbReference type="AlphaFoldDB" id="A0A1X7EZZ3"/>
<dbReference type="SUPFAM" id="SSF51569">
    <property type="entry name" value="Aldolase"/>
    <property type="match status" value="1"/>
</dbReference>
<dbReference type="GO" id="GO:0009098">
    <property type="term" value="P:L-leucine biosynthetic process"/>
    <property type="evidence" value="ECO:0007669"/>
    <property type="project" value="UniProtKB-UniRule"/>
</dbReference>
<accession>A0A1X7EZZ3</accession>
<dbReference type="OrthoDB" id="9803573at2"/>
<evidence type="ECO:0000256" key="1">
    <source>
        <dbReference type="ARBA" id="ARBA00004689"/>
    </source>
</evidence>
<dbReference type="FunFam" id="3.20.20.70:FF:000010">
    <property type="entry name" value="2-isopropylmalate synthase"/>
    <property type="match status" value="1"/>
</dbReference>
<comment type="catalytic activity">
    <reaction evidence="11">
        <text>3-methyl-2-oxobutanoate + acetyl-CoA + H2O = (2S)-2-isopropylmalate + CoA + H(+)</text>
        <dbReference type="Rhea" id="RHEA:21524"/>
        <dbReference type="ChEBI" id="CHEBI:1178"/>
        <dbReference type="ChEBI" id="CHEBI:11851"/>
        <dbReference type="ChEBI" id="CHEBI:15377"/>
        <dbReference type="ChEBI" id="CHEBI:15378"/>
        <dbReference type="ChEBI" id="CHEBI:57287"/>
        <dbReference type="ChEBI" id="CHEBI:57288"/>
        <dbReference type="EC" id="2.3.3.13"/>
    </reaction>
</comment>
<dbReference type="SUPFAM" id="SSF110921">
    <property type="entry name" value="2-isopropylmalate synthase LeuA, allosteric (dimerisation) domain"/>
    <property type="match status" value="1"/>
</dbReference>
<feature type="region of interest" description="Regulatory domain" evidence="11">
    <location>
        <begin position="391"/>
        <end position="515"/>
    </location>
</feature>
<dbReference type="PROSITE" id="PS50991">
    <property type="entry name" value="PYR_CT"/>
    <property type="match status" value="1"/>
</dbReference>
<dbReference type="UniPathway" id="UPA00048">
    <property type="reaction ID" value="UER00070"/>
</dbReference>
<dbReference type="EC" id="2.3.3.13" evidence="3 11"/>
<dbReference type="EMBL" id="FWZU01000008">
    <property type="protein sequence ID" value="SMF42849.1"/>
    <property type="molecule type" value="Genomic_DNA"/>
</dbReference>
<keyword evidence="7 11" id="KW-0808">Transferase</keyword>
<dbReference type="FunFam" id="1.10.238.260:FF:000001">
    <property type="entry name" value="2-isopropylmalate synthase"/>
    <property type="match status" value="1"/>
</dbReference>
<evidence type="ECO:0000256" key="6">
    <source>
        <dbReference type="ARBA" id="ARBA00022605"/>
    </source>
</evidence>
<keyword evidence="10 11" id="KW-0100">Branched-chain amino acid biosynthesis</keyword>
<organism evidence="13 14">
    <name type="scientific">Desulfovibrio gilichinskyi</name>
    <dbReference type="NCBI Taxonomy" id="1519643"/>
    <lineage>
        <taxon>Bacteria</taxon>
        <taxon>Pseudomonadati</taxon>
        <taxon>Thermodesulfobacteriota</taxon>
        <taxon>Desulfovibrionia</taxon>
        <taxon>Desulfovibrionales</taxon>
        <taxon>Desulfovibrionaceae</taxon>
        <taxon>Desulfovibrio</taxon>
    </lineage>
</organism>
<dbReference type="InterPro" id="IPR054691">
    <property type="entry name" value="LeuA/HCS_post-cat"/>
</dbReference>
<dbReference type="Pfam" id="PF00682">
    <property type="entry name" value="HMGL-like"/>
    <property type="match status" value="1"/>
</dbReference>
<dbReference type="GO" id="GO:0003852">
    <property type="term" value="F:2-isopropylmalate synthase activity"/>
    <property type="evidence" value="ECO:0007669"/>
    <property type="project" value="UniProtKB-UniRule"/>
</dbReference>
<dbReference type="InterPro" id="IPR036230">
    <property type="entry name" value="LeuA_allosteric_dom_sf"/>
</dbReference>
<evidence type="ECO:0000256" key="11">
    <source>
        <dbReference type="HAMAP-Rule" id="MF_01025"/>
    </source>
</evidence>
<feature type="binding site" evidence="11">
    <location>
        <position position="202"/>
    </location>
    <ligand>
        <name>Mn(2+)</name>
        <dbReference type="ChEBI" id="CHEBI:29035"/>
    </ligand>
</feature>
<comment type="cofactor">
    <cofactor evidence="11">
        <name>Mn(2+)</name>
        <dbReference type="ChEBI" id="CHEBI:29035"/>
    </cofactor>
</comment>
<sequence>MSEKVYIFDTTLRDGEQSPGATMNINEKITMARQLEMLGVDIIEAGFPAASQGDFEAVKEIAQSVDKIQVAGLCRALISDIDRAYEAVKYAKNPRIHTFIATSDIHMKHKFNKEPAEILEMAKKAVRHAVSLTPNVEFSAEDASRSRWEFLAEIVEAVINEGATTINIPDTVGYAQPEEFGRLIAYLLKTVPNSHKAVFSVHCHNDLGLATANTLAAIKAGARQAEVTLSGIGERAGNASLEEVVMGLHTRKDYYDIETSIVTEQLFPACRRLASTIGQPISPYKAIVGANAFAHESGIHQDGMLKNRQTYEIMTPESIGKKGTSIVLGKHSGRNALGSKLREMGYELNDDQIAEVFKAIKILADKKEQIFDEDVEALVLEKAYRIHDLFRVKDLSVFSGTSGVSPHAAVVLEDFRKDKDNPVEIREVGFGEGPINAVFSTINKLVGGNPKLELYSVNAVTGGADAQGAVMVHIVDDGIKSIGRGSDEDIIVASAKAYINAINRVERMKQEKHNA</sequence>
<dbReference type="STRING" id="1519643.SAMN06295933_3501"/>
<dbReference type="PANTHER" id="PTHR10277">
    <property type="entry name" value="HOMOCITRATE SYNTHASE-RELATED"/>
    <property type="match status" value="1"/>
</dbReference>
<gene>
    <name evidence="11" type="primary">leuA</name>
    <name evidence="13" type="ORF">SAMN06295933_3501</name>
</gene>
<comment type="function">
    <text evidence="11">Catalyzes the condensation of the acetyl group of acetyl-CoA with 3-methyl-2-oxobutanoate (2-ketoisovalerate) to form 3-carboxy-3-hydroxy-4-methylpentanoate (2-isopropylmalate).</text>
</comment>
<comment type="subunit">
    <text evidence="11">Homodimer.</text>
</comment>
<dbReference type="Gene3D" id="3.30.160.270">
    <property type="match status" value="1"/>
</dbReference>
<dbReference type="SMART" id="SM00917">
    <property type="entry name" value="LeuA_dimer"/>
    <property type="match status" value="1"/>
</dbReference>